<dbReference type="AlphaFoldDB" id="A0A383CMP9"/>
<proteinExistence type="predicted"/>
<gene>
    <name evidence="1" type="ORF">METZ01_LOCUS486167</name>
</gene>
<organism evidence="1">
    <name type="scientific">marine metagenome</name>
    <dbReference type="NCBI Taxonomy" id="408172"/>
    <lineage>
        <taxon>unclassified sequences</taxon>
        <taxon>metagenomes</taxon>
        <taxon>ecological metagenomes</taxon>
    </lineage>
</organism>
<dbReference type="EMBL" id="UINC01210031">
    <property type="protein sequence ID" value="SVE33313.1"/>
    <property type="molecule type" value="Genomic_DNA"/>
</dbReference>
<evidence type="ECO:0000313" key="1">
    <source>
        <dbReference type="EMBL" id="SVE33313.1"/>
    </source>
</evidence>
<reference evidence="1" key="1">
    <citation type="submission" date="2018-05" db="EMBL/GenBank/DDBJ databases">
        <authorList>
            <person name="Lanie J.A."/>
            <person name="Ng W.-L."/>
            <person name="Kazmierczak K.M."/>
            <person name="Andrzejewski T.M."/>
            <person name="Davidsen T.M."/>
            <person name="Wayne K.J."/>
            <person name="Tettelin H."/>
            <person name="Glass J.I."/>
            <person name="Rusch D."/>
            <person name="Podicherti R."/>
            <person name="Tsui H.-C.T."/>
            <person name="Winkler M.E."/>
        </authorList>
    </citation>
    <scope>NUCLEOTIDE SEQUENCE</scope>
</reference>
<accession>A0A383CMP9</accession>
<name>A0A383CMP9_9ZZZZ</name>
<protein>
    <submittedName>
        <fullName evidence="1">Uncharacterized protein</fullName>
    </submittedName>
</protein>
<sequence length="26" mass="3049">MPSVGVASKEQGWMDWYRLKEDYEGS</sequence>